<dbReference type="Proteomes" id="UP001430953">
    <property type="component" value="Unassembled WGS sequence"/>
</dbReference>
<dbReference type="AlphaFoldDB" id="A0AAW2EC08"/>
<keyword evidence="2" id="KW-1185">Reference proteome</keyword>
<sequence length="117" mass="13812">MNELANAACCPPFASSCSHNASCEIRISKQIEIAFAEKAREKRRKKEQREPLLLRFLVRKQCLVNSSFARARIRKIKKRSKFIQHSHIINQEPVYEIIKKKNELFNQERCRKENLSI</sequence>
<protein>
    <submittedName>
        <fullName evidence="1">Uncharacterized protein</fullName>
    </submittedName>
</protein>
<evidence type="ECO:0000313" key="1">
    <source>
        <dbReference type="EMBL" id="KAL0099766.1"/>
    </source>
</evidence>
<name>A0AAW2EC08_9HYME</name>
<organism evidence="1 2">
    <name type="scientific">Cardiocondyla obscurior</name>
    <dbReference type="NCBI Taxonomy" id="286306"/>
    <lineage>
        <taxon>Eukaryota</taxon>
        <taxon>Metazoa</taxon>
        <taxon>Ecdysozoa</taxon>
        <taxon>Arthropoda</taxon>
        <taxon>Hexapoda</taxon>
        <taxon>Insecta</taxon>
        <taxon>Pterygota</taxon>
        <taxon>Neoptera</taxon>
        <taxon>Endopterygota</taxon>
        <taxon>Hymenoptera</taxon>
        <taxon>Apocrita</taxon>
        <taxon>Aculeata</taxon>
        <taxon>Formicoidea</taxon>
        <taxon>Formicidae</taxon>
        <taxon>Myrmicinae</taxon>
        <taxon>Cardiocondyla</taxon>
    </lineage>
</organism>
<evidence type="ECO:0000313" key="2">
    <source>
        <dbReference type="Proteomes" id="UP001430953"/>
    </source>
</evidence>
<proteinExistence type="predicted"/>
<reference evidence="1 2" key="1">
    <citation type="submission" date="2023-03" db="EMBL/GenBank/DDBJ databases">
        <title>High recombination rates correlate with genetic variation in Cardiocondyla obscurior ants.</title>
        <authorList>
            <person name="Errbii M."/>
        </authorList>
    </citation>
    <scope>NUCLEOTIDE SEQUENCE [LARGE SCALE GENOMIC DNA]</scope>
    <source>
        <strain evidence="1">Alpha-2009</strain>
        <tissue evidence="1">Whole body</tissue>
    </source>
</reference>
<dbReference type="EMBL" id="JADYXP020000027">
    <property type="protein sequence ID" value="KAL0099766.1"/>
    <property type="molecule type" value="Genomic_DNA"/>
</dbReference>
<accession>A0AAW2EC08</accession>
<comment type="caution">
    <text evidence="1">The sequence shown here is derived from an EMBL/GenBank/DDBJ whole genome shotgun (WGS) entry which is preliminary data.</text>
</comment>
<gene>
    <name evidence="1" type="ORF">PUN28_019880</name>
</gene>